<keyword evidence="2" id="KW-0238">DNA-binding</keyword>
<dbReference type="Proteomes" id="UP001230908">
    <property type="component" value="Unassembled WGS sequence"/>
</dbReference>
<keyword evidence="3" id="KW-0804">Transcription</keyword>
<proteinExistence type="predicted"/>
<dbReference type="PRINTS" id="PR00032">
    <property type="entry name" value="HTHARAC"/>
</dbReference>
<dbReference type="PANTHER" id="PTHR46796">
    <property type="entry name" value="HTH-TYPE TRANSCRIPTIONAL ACTIVATOR RHAS-RELATED"/>
    <property type="match status" value="1"/>
</dbReference>
<evidence type="ECO:0000256" key="3">
    <source>
        <dbReference type="ARBA" id="ARBA00023163"/>
    </source>
</evidence>
<dbReference type="RefSeq" id="WP_308715360.1">
    <property type="nucleotide sequence ID" value="NZ_JAVHUY010000027.1"/>
</dbReference>
<dbReference type="SMART" id="SM00342">
    <property type="entry name" value="HTH_ARAC"/>
    <property type="match status" value="1"/>
</dbReference>
<dbReference type="EMBL" id="JAVHUY010000027">
    <property type="protein sequence ID" value="MDQ7908092.1"/>
    <property type="molecule type" value="Genomic_DNA"/>
</dbReference>
<evidence type="ECO:0000313" key="5">
    <source>
        <dbReference type="EMBL" id="MDQ7908092.1"/>
    </source>
</evidence>
<dbReference type="Pfam" id="PF12833">
    <property type="entry name" value="HTH_18"/>
    <property type="match status" value="1"/>
</dbReference>
<gene>
    <name evidence="5" type="ORF">RB614_26545</name>
</gene>
<keyword evidence="1" id="KW-0805">Transcription regulation</keyword>
<reference evidence="5 6" key="1">
    <citation type="submission" date="2023-08" db="EMBL/GenBank/DDBJ databases">
        <title>Phytohabitans sansha sp. nov., isolated from marine sediment.</title>
        <authorList>
            <person name="Zhao Y."/>
            <person name="Yi K."/>
        </authorList>
    </citation>
    <scope>NUCLEOTIDE SEQUENCE [LARGE SCALE GENOMIC DNA]</scope>
    <source>
        <strain evidence="5 6">ZYX-F-186</strain>
    </source>
</reference>
<dbReference type="InterPro" id="IPR020449">
    <property type="entry name" value="Tscrpt_reg_AraC-type_HTH"/>
</dbReference>
<dbReference type="SUPFAM" id="SSF46689">
    <property type="entry name" value="Homeodomain-like"/>
    <property type="match status" value="1"/>
</dbReference>
<evidence type="ECO:0000259" key="4">
    <source>
        <dbReference type="PROSITE" id="PS01124"/>
    </source>
</evidence>
<accession>A0ABU0ZQB3</accession>
<evidence type="ECO:0000256" key="1">
    <source>
        <dbReference type="ARBA" id="ARBA00023015"/>
    </source>
</evidence>
<dbReference type="PROSITE" id="PS01124">
    <property type="entry name" value="HTH_ARAC_FAMILY_2"/>
    <property type="match status" value="1"/>
</dbReference>
<feature type="domain" description="HTH araC/xylS-type" evidence="4">
    <location>
        <begin position="227"/>
        <end position="328"/>
    </location>
</feature>
<dbReference type="Pfam" id="PF14525">
    <property type="entry name" value="AraC_binding_2"/>
    <property type="match status" value="1"/>
</dbReference>
<sequence length="332" mass="36536">MHRSRLTVHTRAAQMGFVLDTADIPPGERVEAVYAAMVAASVPSYVIHEDPRGGVRTRLEVWDLGAANVFTARSTGIRLLRTPKQAKQDAAPVIALSLQRAGDGRHEQLGFRQVVAPGELLMVDLSAPYDFSWSGEGAAGCVQVPIDQVGLPVDLIRRAAVNLRTSPLYGLVTNHVAQLVQDAERLSADPAADVLGRASIELVRALLASAAGAEPHTRAVLAETLPTQVRAYVRQHLADPDLRPATIAAAHNVSLRYLYKVCAQADFSLEQWIIGERLRGAREELLRPESRGRTIATVARRWGFSDPTHFTRRFRDTYGLTPSEYRRLAFRR</sequence>
<dbReference type="PROSITE" id="PS00041">
    <property type="entry name" value="HTH_ARAC_FAMILY_1"/>
    <property type="match status" value="1"/>
</dbReference>
<organism evidence="5 6">
    <name type="scientific">Phytohabitans maris</name>
    <dbReference type="NCBI Taxonomy" id="3071409"/>
    <lineage>
        <taxon>Bacteria</taxon>
        <taxon>Bacillati</taxon>
        <taxon>Actinomycetota</taxon>
        <taxon>Actinomycetes</taxon>
        <taxon>Micromonosporales</taxon>
        <taxon>Micromonosporaceae</taxon>
    </lineage>
</organism>
<comment type="caution">
    <text evidence="5">The sequence shown here is derived from an EMBL/GenBank/DDBJ whole genome shotgun (WGS) entry which is preliminary data.</text>
</comment>
<dbReference type="PANTHER" id="PTHR46796:SF6">
    <property type="entry name" value="ARAC SUBFAMILY"/>
    <property type="match status" value="1"/>
</dbReference>
<dbReference type="InterPro" id="IPR018062">
    <property type="entry name" value="HTH_AraC-typ_CS"/>
</dbReference>
<dbReference type="InterPro" id="IPR009057">
    <property type="entry name" value="Homeodomain-like_sf"/>
</dbReference>
<protein>
    <submittedName>
        <fullName evidence="5">Helix-turn-helix domain-containing protein</fullName>
    </submittedName>
</protein>
<dbReference type="InterPro" id="IPR050204">
    <property type="entry name" value="AraC_XylS_family_regulators"/>
</dbReference>
<dbReference type="InterPro" id="IPR018060">
    <property type="entry name" value="HTH_AraC"/>
</dbReference>
<name>A0ABU0ZQB3_9ACTN</name>
<dbReference type="Gene3D" id="1.10.10.60">
    <property type="entry name" value="Homeodomain-like"/>
    <property type="match status" value="1"/>
</dbReference>
<evidence type="ECO:0000256" key="2">
    <source>
        <dbReference type="ARBA" id="ARBA00023125"/>
    </source>
</evidence>
<evidence type="ECO:0000313" key="6">
    <source>
        <dbReference type="Proteomes" id="UP001230908"/>
    </source>
</evidence>
<dbReference type="InterPro" id="IPR035418">
    <property type="entry name" value="AraC-bd_2"/>
</dbReference>
<keyword evidence="6" id="KW-1185">Reference proteome</keyword>